<feature type="region of interest" description="Disordered" evidence="1">
    <location>
        <begin position="240"/>
        <end position="285"/>
    </location>
</feature>
<name>A0A0J1B353_9TREE</name>
<proteinExistence type="predicted"/>
<evidence type="ECO:0000313" key="2">
    <source>
        <dbReference type="EMBL" id="KLT42039.1"/>
    </source>
</evidence>
<dbReference type="Gene3D" id="3.40.50.10680">
    <property type="entry name" value="CofD-like domains"/>
    <property type="match status" value="1"/>
</dbReference>
<keyword evidence="3" id="KW-1185">Reference proteome</keyword>
<dbReference type="STRING" id="879819.A0A0J1B353"/>
<dbReference type="PANTHER" id="PTHR31240:SF0">
    <property type="entry name" value="MATERNAL EFFECT EMBRYO ARREST 18"/>
    <property type="match status" value="1"/>
</dbReference>
<dbReference type="GO" id="GO:0043743">
    <property type="term" value="F:LPPG:FO 2-phospho-L-lactate transferase activity"/>
    <property type="evidence" value="ECO:0007669"/>
    <property type="project" value="InterPro"/>
</dbReference>
<dbReference type="Proteomes" id="UP000053611">
    <property type="component" value="Unassembled WGS sequence"/>
</dbReference>
<dbReference type="OrthoDB" id="10267139at2759"/>
<evidence type="ECO:0000256" key="1">
    <source>
        <dbReference type="SAM" id="MobiDB-lite"/>
    </source>
</evidence>
<organism evidence="2 3">
    <name type="scientific">Cutaneotrichosporon oleaginosum</name>
    <dbReference type="NCBI Taxonomy" id="879819"/>
    <lineage>
        <taxon>Eukaryota</taxon>
        <taxon>Fungi</taxon>
        <taxon>Dikarya</taxon>
        <taxon>Basidiomycota</taxon>
        <taxon>Agaricomycotina</taxon>
        <taxon>Tremellomycetes</taxon>
        <taxon>Trichosporonales</taxon>
        <taxon>Trichosporonaceae</taxon>
        <taxon>Cutaneotrichosporon</taxon>
    </lineage>
</organism>
<dbReference type="Pfam" id="PF01933">
    <property type="entry name" value="CofD"/>
    <property type="match status" value="1"/>
</dbReference>
<dbReference type="PANTHER" id="PTHR31240">
    <property type="entry name" value="MATERNAL EFFECT EMBRYO ARREST 18"/>
    <property type="match status" value="1"/>
</dbReference>
<dbReference type="GeneID" id="28983940"/>
<dbReference type="AlphaFoldDB" id="A0A0J1B353"/>
<accession>A0A0J1B353</accession>
<reference evidence="2 3" key="1">
    <citation type="submission" date="2015-03" db="EMBL/GenBank/DDBJ databases">
        <title>Genomics and transcriptomics of the oil-accumulating basidiomycete yeast T. oleaginosus allow insights into substrate utilization and the diverse evolutionary trajectories of mating systems in fungi.</title>
        <authorList>
            <consortium name="DOE Joint Genome Institute"/>
            <person name="Kourist R."/>
            <person name="Kracht O."/>
            <person name="Bracharz F."/>
            <person name="Lipzen A."/>
            <person name="Nolan M."/>
            <person name="Ohm R."/>
            <person name="Grigoriev I."/>
            <person name="Sun S."/>
            <person name="Heitman J."/>
            <person name="Bruck T."/>
            <person name="Nowrousian M."/>
        </authorList>
    </citation>
    <scope>NUCLEOTIDE SEQUENCE [LARGE SCALE GENOMIC DNA]</scope>
    <source>
        <strain evidence="2 3">IBC0246</strain>
    </source>
</reference>
<dbReference type="SUPFAM" id="SSF142338">
    <property type="entry name" value="CofD-like"/>
    <property type="match status" value="1"/>
</dbReference>
<gene>
    <name evidence="2" type="ORF">CC85DRAFT_285966</name>
</gene>
<dbReference type="InterPro" id="IPR038136">
    <property type="entry name" value="CofD-like_dom_sf"/>
</dbReference>
<protein>
    <submittedName>
        <fullName evidence="2">UPF0052-domain-containing protein</fullName>
    </submittedName>
</protein>
<evidence type="ECO:0000313" key="3">
    <source>
        <dbReference type="Proteomes" id="UP000053611"/>
    </source>
</evidence>
<dbReference type="InterPro" id="IPR002882">
    <property type="entry name" value="CofD"/>
</dbReference>
<sequence length="487" mass="53486">MSTLTSPNPPAPTHLSYIVISGGTGANSFASAFGPSPAYVLPVSDDGGSSAEILRCFGGPSIGDIRSRLIRLIPQPANPTSREDRERQAIYNLMAHRFPATVAEKIAREGWEEIVEGRSPLWNDIGEDKRECIRAFLVHFQTLCLRRAHKRFSFRNFSLGNGFLTGARELFSNLPSAIFMFKAVAGVNAGAQVIPVINTNQTITIAANLENGDKIIGQCNISHPAPPPPILPLTRLNSRGASVGSRPLSNNHLRPPHRRDSRTFDTVDSARPSPSRGATPLPTIDLDDDEAFGRGNIAYTKGMVEVPLESRIERLFYINLYGQEIFPEPNGDFFDALDKRDVLVYSCGSLWTSIIPCLALRSLASTIAQSKSLKAKVMLLNSVNDRETPDYTAMDYIDTIANMLRHYDVPAPLQNPNDIIPWETSSFITHIAYLDGGAVEVDEQAIQARGIKLIRIPTDVHNTPAGQIPLFNCATVEWTMQRVVATL</sequence>
<dbReference type="RefSeq" id="XP_018278530.1">
    <property type="nucleotide sequence ID" value="XM_018423337.1"/>
</dbReference>
<dbReference type="EMBL" id="KQ087210">
    <property type="protein sequence ID" value="KLT42039.1"/>
    <property type="molecule type" value="Genomic_DNA"/>
</dbReference>